<evidence type="ECO:0000313" key="2">
    <source>
        <dbReference type="EMBL" id="SEO89811.1"/>
    </source>
</evidence>
<dbReference type="InterPro" id="IPR057149">
    <property type="entry name" value="DUF7827"/>
</dbReference>
<reference evidence="3" key="1">
    <citation type="submission" date="2016-10" db="EMBL/GenBank/DDBJ databases">
        <authorList>
            <person name="Varghese N."/>
            <person name="Submissions S."/>
        </authorList>
    </citation>
    <scope>NUCLEOTIDE SEQUENCE [LARGE SCALE GENOMIC DNA]</scope>
    <source>
        <strain evidence="3">IBRC-M 10043</strain>
    </source>
</reference>
<sequence length="886" mass="93713">MTGTHDKIRSLFLATLMVTSVFAGFIAFSGAAAGAANSASYSGVTTYSGTDTVSIPEDGSATVSIDTATNSDDIIAVASKDTSYSSNDVESGTSSGAGTVSLDFTGAAPGAYNVYLGAASSGSPDLSDGDSLSDWADVELSTLSHGQGVIASQSDDDPTERQSNRFDARLASGDTYWQGQRLVIKKPDLADQQLDIRETESADGGGERIPSGSLVREVSLDSNGEAVINTENLEGTYAITNGQGNNAVLNFNDGVAGPKDFADDDGANNGEFDDNGEVDTDYVNNGDSDTINDVVQAASFAVTSQNVNIGFQSDESAQDEIYLEADSARTGYNLLVEADGLDDDEIVNVFDDEFEDGDSDNSLGDVFDASEGSADDGDFGADLSSDSYDDGVVFENVNSDANITANFSTVDIGDYEFSFEVTDTGVSDTSSVSVTEEDDVNAEILRGGVATAAQGDFAVIPIQLEETDEAKVNVGFNDVNFNASFRVEDGNDDGVVTVEMNTFIAGREDGDLPGYVINEIGTDWTDDDDSRTVSESNDIANETLDLALSASDNEDSVTTTSGSDDISTDELGMVARKADDLGASPPTAGVGIEGPMEPDQYDVNVTYQGNELDVGTVQVVEPQVSDIKSWTMPGDVFSDVEEDETAEIYEYVNAGELTQTNNVAEEDVLVYQIQSTSMFGALKFVEEGTNDYAKALNKIASYDNTDSFKFSVEQTEDTTSANQQEKELVLSNSNNNGIKVVPDERNSSLFVVMKEDNLQLVREDLEDTVAGGTFGGEANLGMDDGESYVANWTTFEDSDIGDDTQTVTDRASITEKSIEFDVDAGDVIRVAAAEGQTVSGSTSVAPGTELNLRLRSTGDTPFLEDPEAIVSENRTFSTTVDLSDRA</sequence>
<protein>
    <submittedName>
        <fullName evidence="2">Surface glycoprotein</fullName>
    </submittedName>
</protein>
<dbReference type="EMBL" id="FOCX01000022">
    <property type="protein sequence ID" value="SEO89811.1"/>
    <property type="molecule type" value="Genomic_DNA"/>
</dbReference>
<gene>
    <name evidence="2" type="ORF">SAMN05216388_102245</name>
</gene>
<feature type="domain" description="DUF7827" evidence="1">
    <location>
        <begin position="434"/>
        <end position="545"/>
    </location>
</feature>
<dbReference type="OrthoDB" id="325633at2157"/>
<keyword evidence="3" id="KW-1185">Reference proteome</keyword>
<dbReference type="AlphaFoldDB" id="A0A1H8TG19"/>
<evidence type="ECO:0000313" key="3">
    <source>
        <dbReference type="Proteomes" id="UP000198775"/>
    </source>
</evidence>
<dbReference type="RefSeq" id="WP_170845475.1">
    <property type="nucleotide sequence ID" value="NZ_FOCX01000022.1"/>
</dbReference>
<organism evidence="2 3">
    <name type="scientific">Halorientalis persicus</name>
    <dbReference type="NCBI Taxonomy" id="1367881"/>
    <lineage>
        <taxon>Archaea</taxon>
        <taxon>Methanobacteriati</taxon>
        <taxon>Methanobacteriota</taxon>
        <taxon>Stenosarchaea group</taxon>
        <taxon>Halobacteria</taxon>
        <taxon>Halobacteriales</taxon>
        <taxon>Haloarculaceae</taxon>
        <taxon>Halorientalis</taxon>
    </lineage>
</organism>
<dbReference type="Pfam" id="PF25162">
    <property type="entry name" value="DUF7827"/>
    <property type="match status" value="1"/>
</dbReference>
<proteinExistence type="predicted"/>
<accession>A0A1H8TG19</accession>
<evidence type="ECO:0000259" key="1">
    <source>
        <dbReference type="Pfam" id="PF25162"/>
    </source>
</evidence>
<name>A0A1H8TG19_9EURY</name>
<dbReference type="InterPro" id="IPR026452">
    <property type="entry name" value="Surf_glycop_sig_pep"/>
</dbReference>
<dbReference type="NCBIfam" id="TIGR04207">
    <property type="entry name" value="halo_sig_pep"/>
    <property type="match status" value="1"/>
</dbReference>
<dbReference type="NCBIfam" id="NF045517">
    <property type="entry name" value="halo_surf_dom"/>
    <property type="match status" value="1"/>
</dbReference>
<dbReference type="Proteomes" id="UP000198775">
    <property type="component" value="Unassembled WGS sequence"/>
</dbReference>